<dbReference type="RefSeq" id="WP_183858987.1">
    <property type="nucleotide sequence ID" value="NZ_JACHFH010000002.1"/>
</dbReference>
<proteinExistence type="predicted"/>
<evidence type="ECO:0000259" key="1">
    <source>
        <dbReference type="PROSITE" id="PS51094"/>
    </source>
</evidence>
<feature type="domain" description="PTS EIIA type-2" evidence="1">
    <location>
        <begin position="1"/>
        <end position="146"/>
    </location>
</feature>
<dbReference type="PROSITE" id="PS51094">
    <property type="entry name" value="PTS_EIIA_TYPE_2"/>
    <property type="match status" value="1"/>
</dbReference>
<reference evidence="2 3" key="1">
    <citation type="submission" date="2020-08" db="EMBL/GenBank/DDBJ databases">
        <title>Genomic Encyclopedia of Type Strains, Phase IV (KMG-IV): sequencing the most valuable type-strain genomes for metagenomic binning, comparative biology and taxonomic classification.</title>
        <authorList>
            <person name="Goeker M."/>
        </authorList>
    </citation>
    <scope>NUCLEOTIDE SEQUENCE [LARGE SCALE GENOMIC DNA]</scope>
    <source>
        <strain evidence="2 3">DSM 24661</strain>
    </source>
</reference>
<comment type="caution">
    <text evidence="2">The sequence shown here is derived from an EMBL/GenBank/DDBJ whole genome shotgun (WGS) entry which is preliminary data.</text>
</comment>
<accession>A0A840UDI5</accession>
<dbReference type="Gene3D" id="3.40.930.10">
    <property type="entry name" value="Mannitol-specific EII, Chain A"/>
    <property type="match status" value="1"/>
</dbReference>
<name>A0A840UDI5_9FIRM</name>
<dbReference type="InterPro" id="IPR002178">
    <property type="entry name" value="PTS_EIIA_type-2_dom"/>
</dbReference>
<dbReference type="SUPFAM" id="SSF55804">
    <property type="entry name" value="Phoshotransferase/anion transport protein"/>
    <property type="match status" value="1"/>
</dbReference>
<dbReference type="Pfam" id="PF00359">
    <property type="entry name" value="PTS_EIIA_2"/>
    <property type="match status" value="1"/>
</dbReference>
<organism evidence="2 3">
    <name type="scientific">Pectinatus brassicae</name>
    <dbReference type="NCBI Taxonomy" id="862415"/>
    <lineage>
        <taxon>Bacteria</taxon>
        <taxon>Bacillati</taxon>
        <taxon>Bacillota</taxon>
        <taxon>Negativicutes</taxon>
        <taxon>Selenomonadales</taxon>
        <taxon>Selenomonadaceae</taxon>
        <taxon>Pectinatus</taxon>
    </lineage>
</organism>
<dbReference type="PANTHER" id="PTHR47738:SF3">
    <property type="entry name" value="PHOSPHOTRANSFERASE SYSTEM MANNITOL_FRUCTOSE-SPECIFIC IIA DOMAIN CONTAINING PROTEIN"/>
    <property type="match status" value="1"/>
</dbReference>
<dbReference type="AlphaFoldDB" id="A0A840UDI5"/>
<evidence type="ECO:0000313" key="2">
    <source>
        <dbReference type="EMBL" id="MBB5335166.1"/>
    </source>
</evidence>
<dbReference type="InterPro" id="IPR051541">
    <property type="entry name" value="PTS_SugarTrans_NitroReg"/>
</dbReference>
<evidence type="ECO:0000313" key="3">
    <source>
        <dbReference type="Proteomes" id="UP000559117"/>
    </source>
</evidence>
<gene>
    <name evidence="2" type="ORF">HNR32_000280</name>
</gene>
<dbReference type="Proteomes" id="UP000559117">
    <property type="component" value="Unassembled WGS sequence"/>
</dbReference>
<sequence>MDTELIKIDLSVDSGEGVIKELGQLMTGKEYVKQGYIEAVLKREAVLPTGLNIGGTCVAIPHTDPIYVNEAAIAVGRLCKPVKFHNMINPDEVLDVKVVFLLAVKNPQSQVELLKKLMALFQNIELLQQIEKAQKKETIAGIIEKAIQ</sequence>
<dbReference type="InterPro" id="IPR016152">
    <property type="entry name" value="PTrfase/Anion_transptr"/>
</dbReference>
<dbReference type="CDD" id="cd00211">
    <property type="entry name" value="PTS_IIA_fru"/>
    <property type="match status" value="1"/>
</dbReference>
<dbReference type="PANTHER" id="PTHR47738">
    <property type="entry name" value="PTS SYSTEM FRUCTOSE-LIKE EIIA COMPONENT-RELATED"/>
    <property type="match status" value="1"/>
</dbReference>
<protein>
    <submittedName>
        <fullName evidence="2">PTS system galactitol-specific IIA component</fullName>
    </submittedName>
</protein>
<keyword evidence="3" id="KW-1185">Reference proteome</keyword>
<dbReference type="EMBL" id="JACHFH010000002">
    <property type="protein sequence ID" value="MBB5335166.1"/>
    <property type="molecule type" value="Genomic_DNA"/>
</dbReference>